<comment type="caution">
    <text evidence="2">The sequence shown here is derived from an EMBL/GenBank/DDBJ whole genome shotgun (WGS) entry which is preliminary data.</text>
</comment>
<dbReference type="Proteomes" id="UP000321374">
    <property type="component" value="Unassembled WGS sequence"/>
</dbReference>
<protein>
    <submittedName>
        <fullName evidence="2">DUF3309 domain-containing protein</fullName>
    </submittedName>
</protein>
<reference evidence="2 3" key="1">
    <citation type="submission" date="2018-09" db="EMBL/GenBank/DDBJ databases">
        <title>Metagenome Assembled Genomes from an Advanced Water Purification Facility.</title>
        <authorList>
            <person name="Stamps B.W."/>
            <person name="Spear J.R."/>
        </authorList>
    </citation>
    <scope>NUCLEOTIDE SEQUENCE [LARGE SCALE GENOMIC DNA]</scope>
    <source>
        <strain evidence="2">Bin_42_2</strain>
    </source>
</reference>
<keyword evidence="1" id="KW-0812">Transmembrane</keyword>
<evidence type="ECO:0000256" key="1">
    <source>
        <dbReference type="SAM" id="Phobius"/>
    </source>
</evidence>
<dbReference type="EMBL" id="SSGG01000042">
    <property type="protein sequence ID" value="TXI37808.1"/>
    <property type="molecule type" value="Genomic_DNA"/>
</dbReference>
<dbReference type="RefSeq" id="WP_081620828.1">
    <property type="nucleotide sequence ID" value="NZ_CP033953.1"/>
</dbReference>
<name>A0A5C7WMK6_METME</name>
<dbReference type="AlphaFoldDB" id="A0A5C7WMK6"/>
<evidence type="ECO:0000313" key="3">
    <source>
        <dbReference type="Proteomes" id="UP000321374"/>
    </source>
</evidence>
<feature type="transmembrane region" description="Helical" evidence="1">
    <location>
        <begin position="28"/>
        <end position="49"/>
    </location>
</feature>
<proteinExistence type="predicted"/>
<gene>
    <name evidence="2" type="ORF">E6Q51_02470</name>
</gene>
<dbReference type="InterPro" id="IPR021738">
    <property type="entry name" value="DUF3309"/>
</dbReference>
<sequence length="50" mass="5640">MLNILLLIVVFALIGSLPTWPYSSRWGYYPSTWLSLILILLLIFSVTGAL</sequence>
<accession>A0A5C7WMK6</accession>
<organism evidence="2 3">
    <name type="scientific">Methylophilus methylotrophus</name>
    <name type="common">Bacterium W3A1</name>
    <dbReference type="NCBI Taxonomy" id="17"/>
    <lineage>
        <taxon>Bacteria</taxon>
        <taxon>Pseudomonadati</taxon>
        <taxon>Pseudomonadota</taxon>
        <taxon>Betaproteobacteria</taxon>
        <taxon>Nitrosomonadales</taxon>
        <taxon>Methylophilaceae</taxon>
        <taxon>Methylophilus</taxon>
    </lineage>
</organism>
<evidence type="ECO:0000313" key="2">
    <source>
        <dbReference type="EMBL" id="TXI37808.1"/>
    </source>
</evidence>
<keyword evidence="1" id="KW-0472">Membrane</keyword>
<keyword evidence="1" id="KW-1133">Transmembrane helix</keyword>
<dbReference type="Pfam" id="PF11752">
    <property type="entry name" value="DUF3309"/>
    <property type="match status" value="1"/>
</dbReference>